<feature type="compositionally biased region" description="Acidic residues" evidence="1">
    <location>
        <begin position="97"/>
        <end position="122"/>
    </location>
</feature>
<organism evidence="2 3">
    <name type="scientific">Frankliniella fusca</name>
    <dbReference type="NCBI Taxonomy" id="407009"/>
    <lineage>
        <taxon>Eukaryota</taxon>
        <taxon>Metazoa</taxon>
        <taxon>Ecdysozoa</taxon>
        <taxon>Arthropoda</taxon>
        <taxon>Hexapoda</taxon>
        <taxon>Insecta</taxon>
        <taxon>Pterygota</taxon>
        <taxon>Neoptera</taxon>
        <taxon>Paraneoptera</taxon>
        <taxon>Thysanoptera</taxon>
        <taxon>Terebrantia</taxon>
        <taxon>Thripoidea</taxon>
        <taxon>Thripidae</taxon>
        <taxon>Frankliniella</taxon>
    </lineage>
</organism>
<feature type="compositionally biased region" description="Polar residues" evidence="1">
    <location>
        <begin position="869"/>
        <end position="885"/>
    </location>
</feature>
<keyword evidence="3" id="KW-1185">Reference proteome</keyword>
<accession>A0AAE1LTM9</accession>
<feature type="compositionally biased region" description="Low complexity" evidence="1">
    <location>
        <begin position="1059"/>
        <end position="1079"/>
    </location>
</feature>
<feature type="compositionally biased region" description="Basic and acidic residues" evidence="1">
    <location>
        <begin position="1262"/>
        <end position="1272"/>
    </location>
</feature>
<feature type="compositionally biased region" description="Polar residues" evidence="1">
    <location>
        <begin position="1080"/>
        <end position="1093"/>
    </location>
</feature>
<feature type="compositionally biased region" description="Basic and acidic residues" evidence="1">
    <location>
        <begin position="81"/>
        <end position="96"/>
    </location>
</feature>
<protein>
    <submittedName>
        <fullName evidence="2">Halomucin</fullName>
    </submittedName>
</protein>
<dbReference type="Proteomes" id="UP001219518">
    <property type="component" value="Unassembled WGS sequence"/>
</dbReference>
<evidence type="ECO:0000256" key="1">
    <source>
        <dbReference type="SAM" id="MobiDB-lite"/>
    </source>
</evidence>
<dbReference type="PANTHER" id="PTHR33053:SF25">
    <property type="entry name" value="TRANSPOSASE DOMAIN-CONTAINING PROTEIN"/>
    <property type="match status" value="1"/>
</dbReference>
<dbReference type="PANTHER" id="PTHR33053">
    <property type="entry name" value="PROTEIN, PUTATIVE-RELATED"/>
    <property type="match status" value="1"/>
</dbReference>
<feature type="region of interest" description="Disordered" evidence="1">
    <location>
        <begin position="34"/>
        <end position="148"/>
    </location>
</feature>
<feature type="region of interest" description="Disordered" evidence="1">
    <location>
        <begin position="1026"/>
        <end position="1112"/>
    </location>
</feature>
<feature type="compositionally biased region" description="Basic residues" evidence="1">
    <location>
        <begin position="811"/>
        <end position="823"/>
    </location>
</feature>
<reference evidence="2" key="1">
    <citation type="submission" date="2021-07" db="EMBL/GenBank/DDBJ databases">
        <authorList>
            <person name="Catto M.A."/>
            <person name="Jacobson A."/>
            <person name="Kennedy G."/>
            <person name="Labadie P."/>
            <person name="Hunt B.G."/>
            <person name="Srinivasan R."/>
        </authorList>
    </citation>
    <scope>NUCLEOTIDE SEQUENCE</scope>
    <source>
        <strain evidence="2">PL_HMW_Pooled</strain>
        <tissue evidence="2">Head</tissue>
    </source>
</reference>
<feature type="compositionally biased region" description="Low complexity" evidence="1">
    <location>
        <begin position="60"/>
        <end position="76"/>
    </location>
</feature>
<feature type="compositionally biased region" description="Low complexity" evidence="1">
    <location>
        <begin position="39"/>
        <end position="50"/>
    </location>
</feature>
<feature type="region of interest" description="Disordered" evidence="1">
    <location>
        <begin position="783"/>
        <end position="911"/>
    </location>
</feature>
<evidence type="ECO:0000313" key="2">
    <source>
        <dbReference type="EMBL" id="KAK3931325.1"/>
    </source>
</evidence>
<feature type="compositionally biased region" description="Basic and acidic residues" evidence="1">
    <location>
        <begin position="798"/>
        <end position="810"/>
    </location>
</feature>
<feature type="region of interest" description="Disordered" evidence="1">
    <location>
        <begin position="1261"/>
        <end position="1284"/>
    </location>
</feature>
<dbReference type="EMBL" id="JAHWGI010001422">
    <property type="protein sequence ID" value="KAK3931325.1"/>
    <property type="molecule type" value="Genomic_DNA"/>
</dbReference>
<feature type="compositionally biased region" description="Polar residues" evidence="1">
    <location>
        <begin position="837"/>
        <end position="851"/>
    </location>
</feature>
<feature type="compositionally biased region" description="Polar residues" evidence="1">
    <location>
        <begin position="892"/>
        <end position="911"/>
    </location>
</feature>
<sequence>MARPINERAFRRAFNRQAARRVERRARLNNVEALLNRQSSSSEEAGNASSDSDRDRSVFGSGSNSNSSSSRSSNSGEDFGGEAREDAESSEGSREQDENEENLNDEDESTENDEQDESSENDEQIRWSDGSNDSGDDSGDQEQGNIEFANNNERGIYLRRSLKNWAIEGGILSMRKLDKLLNLLHPLHPDHIPLSYKSLLETPLDVEITELDGGCLMWYKGIRTCLNSLDLREYLQIYNNRIQIDFNMDGLPLFKRSQKKFYPILGKIVGTDNQPFVIAIFFGGRDPTSEELLSEFAVELRDLQSNGYNSRGAVCEFKSRHFICDAPARAKVKAIVEHGGYCACEKCLVEGEWISNRMTYCNINAGPRTDVSFLNQEQPEHHRGDSVLLQVEDWGPVSQFRLDTLHLVYLGAYKRLLLTWKTWNGPWKLSVQQWQEISVRMDALKDSCPSDINRPPRTFSDLSFWAGTEFRRSLMYEGVVVFKDTLNENIYANFLLLHCAMYILNSPIYYQTENELANDLLRQFITYSAQIYGNKFVVYNIHNLCHLADECRTHGPSDSFSSFPFENKLGFLKKSLRSGYKPLQQAANRDLERLEQTVLISGQHGPARLANGHYVANEIIAGQHFKYLYLNNVELKLNHKDNCVKTKNGEVILLSNIVKVGEEISLVGRVFLSSQDLYLYPVPSSQLGILSFVVFKHKPDVADVNYDGEVYYDIGLDTWITQLDDDMNGKILWPPENIDPGPLVRREKPPGDWCEKEIFVKRFYETYQLACQGCKNRINDTNYETESEDAPRKRRKPARFESDSDDDKPVKQKPSKRMNKNTKKTLSSIPTPPVINLSKNLSLNPPQQGKQMQIVVQKRQVTKTDKKTLSSAPSANKSSTITSAKTIEGDETSSSATLANNPSSSTVSAGSSYLKEQRVQILNSIDERNKKIDTAQKKVLETLVDLKSSLPKTKRTAKTLDDNDNSYWENDFEDCEINQNEDCVQNSPIIENEDENVRCSTPEILAPGLDLSLSSSVFIASGAENSERTLQSVKKSTHMISPLTDANPLKSAKSRKSSLDLTMTSSSSSATEAEKSVSTCQPVTESTHTTSLQADADPLTSAKSRKSSQKEPSLSEILKAIQRVDAKCDLIAMNQEKLNRFVLPGEKYIKAPTGLPKYPASDIDEFKALDKFLRDEEKLSAFGLFLGRYVKKNDVASSVRCLMGKILERQVCKEFTFVGSEDSFSFEKTKCWDAVLGALATHFEGSDLSNAGSIAGRWLSNHKYERPKEKQQSNKSGRSGKKPK</sequence>
<comment type="caution">
    <text evidence="2">The sequence shown here is derived from an EMBL/GenBank/DDBJ whole genome shotgun (WGS) entry which is preliminary data.</text>
</comment>
<reference evidence="2" key="2">
    <citation type="journal article" date="2023" name="BMC Genomics">
        <title>Pest status, molecular evolution, and epigenetic factors derived from the genome assembly of Frankliniella fusca, a thysanopteran phytovirus vector.</title>
        <authorList>
            <person name="Catto M.A."/>
            <person name="Labadie P.E."/>
            <person name="Jacobson A.L."/>
            <person name="Kennedy G.G."/>
            <person name="Srinivasan R."/>
            <person name="Hunt B.G."/>
        </authorList>
    </citation>
    <scope>NUCLEOTIDE SEQUENCE</scope>
    <source>
        <strain evidence="2">PL_HMW_Pooled</strain>
    </source>
</reference>
<evidence type="ECO:0000313" key="3">
    <source>
        <dbReference type="Proteomes" id="UP001219518"/>
    </source>
</evidence>
<proteinExistence type="predicted"/>
<name>A0AAE1LTM9_9NEOP</name>
<gene>
    <name evidence="2" type="ORF">KUF71_025778</name>
</gene>